<dbReference type="RefSeq" id="WP_345390651.1">
    <property type="nucleotide sequence ID" value="NZ_BAABHG010000004.1"/>
</dbReference>
<name>A0ABW5GLQ0_9PSEU</name>
<reference evidence="8" key="1">
    <citation type="journal article" date="2019" name="Int. J. Syst. Evol. Microbiol.">
        <title>The Global Catalogue of Microorganisms (GCM) 10K type strain sequencing project: providing services to taxonomists for standard genome sequencing and annotation.</title>
        <authorList>
            <consortium name="The Broad Institute Genomics Platform"/>
            <consortium name="The Broad Institute Genome Sequencing Center for Infectious Disease"/>
            <person name="Wu L."/>
            <person name="Ma J."/>
        </authorList>
    </citation>
    <scope>NUCLEOTIDE SEQUENCE [LARGE SCALE GENOMIC DNA]</scope>
    <source>
        <strain evidence="8">CGMCC 4.7643</strain>
    </source>
</reference>
<dbReference type="Pfam" id="PF17974">
    <property type="entry name" value="GalBD_like"/>
    <property type="match status" value="1"/>
</dbReference>
<evidence type="ECO:0000259" key="3">
    <source>
        <dbReference type="Pfam" id="PF17451"/>
    </source>
</evidence>
<dbReference type="CDD" id="cd14244">
    <property type="entry name" value="GH_101_like"/>
    <property type="match status" value="1"/>
</dbReference>
<dbReference type="Pfam" id="PF17451">
    <property type="entry name" value="Glyco_hyd_101C"/>
    <property type="match status" value="1"/>
</dbReference>
<protein>
    <submittedName>
        <fullName evidence="7">Endo-alpha-N-acetylgalactosaminidase family protein</fullName>
    </submittedName>
</protein>
<evidence type="ECO:0000259" key="2">
    <source>
        <dbReference type="Pfam" id="PF12905"/>
    </source>
</evidence>
<dbReference type="Pfam" id="PF12905">
    <property type="entry name" value="Glyco_hydro_101"/>
    <property type="match status" value="1"/>
</dbReference>
<dbReference type="InterPro" id="IPR025706">
    <property type="entry name" value="Endoa_GalNAc"/>
</dbReference>
<keyword evidence="1" id="KW-0732">Signal</keyword>
<accession>A0ABW5GLQ0</accession>
<dbReference type="Gene3D" id="2.60.40.1180">
    <property type="entry name" value="Golgi alpha-mannosidase II"/>
    <property type="match status" value="1"/>
</dbReference>
<dbReference type="Gene3D" id="2.70.98.10">
    <property type="match status" value="1"/>
</dbReference>
<keyword evidence="8" id="KW-1185">Reference proteome</keyword>
<feature type="domain" description="Galactose mutarotase-like fold" evidence="5">
    <location>
        <begin position="30"/>
        <end position="270"/>
    </location>
</feature>
<dbReference type="InterPro" id="IPR013780">
    <property type="entry name" value="Glyco_hydro_b"/>
</dbReference>
<organism evidence="7 8">
    <name type="scientific">Amycolatopsis samaneae</name>
    <dbReference type="NCBI Taxonomy" id="664691"/>
    <lineage>
        <taxon>Bacteria</taxon>
        <taxon>Bacillati</taxon>
        <taxon>Actinomycetota</taxon>
        <taxon>Actinomycetes</taxon>
        <taxon>Pseudonocardiales</taxon>
        <taxon>Pseudonocardiaceae</taxon>
        <taxon>Amycolatopsis</taxon>
    </lineage>
</organism>
<dbReference type="InterPro" id="IPR014718">
    <property type="entry name" value="GH-type_carb-bd"/>
</dbReference>
<evidence type="ECO:0000313" key="8">
    <source>
        <dbReference type="Proteomes" id="UP001597419"/>
    </source>
</evidence>
<feature type="signal peptide" evidence="1">
    <location>
        <begin position="1"/>
        <end position="24"/>
    </location>
</feature>
<feature type="domain" description="Endo-alpha-N-acetylgalactosaminidase" evidence="6">
    <location>
        <begin position="691"/>
        <end position="825"/>
    </location>
</feature>
<feature type="domain" description="Glycosyl hydrolase 101 beta-sandwich" evidence="3">
    <location>
        <begin position="550"/>
        <end position="646"/>
    </location>
</feature>
<comment type="caution">
    <text evidence="7">The sequence shown here is derived from an EMBL/GenBank/DDBJ whole genome shotgun (WGS) entry which is preliminary data.</text>
</comment>
<dbReference type="Pfam" id="PF21466">
    <property type="entry name" value="GH101_dom-5"/>
    <property type="match status" value="1"/>
</dbReference>
<evidence type="ECO:0000259" key="5">
    <source>
        <dbReference type="Pfam" id="PF18080"/>
    </source>
</evidence>
<evidence type="ECO:0000256" key="1">
    <source>
        <dbReference type="SAM" id="SignalP"/>
    </source>
</evidence>
<evidence type="ECO:0000259" key="6">
    <source>
        <dbReference type="Pfam" id="PF21466"/>
    </source>
</evidence>
<dbReference type="Pfam" id="PF18080">
    <property type="entry name" value="Gal_mutarotas_3"/>
    <property type="match status" value="1"/>
</dbReference>
<feature type="domain" description="Endo-alpha-N-acetylgalactosaminidase" evidence="2">
    <location>
        <begin position="271"/>
        <end position="542"/>
    </location>
</feature>
<evidence type="ECO:0000259" key="4">
    <source>
        <dbReference type="Pfam" id="PF17974"/>
    </source>
</evidence>
<sequence>MRRLACLAALCVVAAGGLAATAAADEYVTLRSPDLKVTVDPGFPRVVGYTDTHSGAKLYGNEDRIGQVVLDGTAYTPRVSSRRTGDRVDYRLTFPDYGGVELDASIRVKGREVGFAVTKIRDTERNPVGSLSIPDQNLVSVRSDQPGAALATAKMHTAKSGTGDTFTRITRDTPAEAAPSSAMYGIVNTGQLAASIETNSAYDTPSGPTTKDNGRIREQIADKGGYKRAGLWSGDWTYRAKGAARSDTEPLPYTRIVVTGDRNGDKTVDWQDGAIAFRDIMTNPKGWQQVARRPVMRIPFNFASNAEHPFTQTLDETKRVALNTDGLGQFVLLKGYGSEGHDSAHPDYAGVGKRQGGVKDLNALVENAHRYNADIGVHIQDTEEYPVSPAFDPAIAKDVEKDLGWDWLDQSYHIDYRHDGQSGKRLARLREFKDKVPDLDFLYVDTWYGDGYTSEKFAREMNDLGYDVATEFTEKFERQSVWSHWANDVNYGGSGNKGINSQIVRFIRNHQKDDWIAGDPLLGGGELSAYEGWVGGAGYPAFLDRTFGTDLPTKYLQGFTIQKWAPHTITLSGGVSVSDTSGTRQIAKDGHPVLTGGAYLLPWSQQEETKLYHWNPAGGRTQWTLPKSWGARRSVKLYQLTDTGRRFVKDLDVDAARRITIDAAAKTPYVVYPADPGPNTDANWGDNTGLKDPSFYSGNLDAWKITGDKGKASVPANAAGQRQLRLDGGTGTTVSQRVTGLASGKTYTASVNVQVAPGQRKASLTVTPDGGKPVTRWTDASTVKNYVRASEYAGTTTQRVKVVFDVPEGQSTATLALDAAAGNPPVFFDDVRVVQTGRTPLNGHYFAEDFEHVDTGWGPFVYAGNDGAPDDPRTHLAQKNAPYTQAGWNGKLVDDVIGDGESLKSHEENQGLVYRTLPQTLRFEPGHRYRVSFTYEASKTGDYAFVTGAGTSTTFAEAHTPTTFTATVEGGADAWIGVAKLTPGTQNQDHDLILDNLVVDEIG</sequence>
<feature type="domain" description="Endo-alpha-N-acetylgalactosaminidase" evidence="4">
    <location>
        <begin position="830"/>
        <end position="955"/>
    </location>
</feature>
<dbReference type="Gene3D" id="3.20.20.80">
    <property type="entry name" value="Glycosidases"/>
    <property type="match status" value="1"/>
</dbReference>
<dbReference type="InterPro" id="IPR040502">
    <property type="entry name" value="GH101_dom-6"/>
</dbReference>
<feature type="chain" id="PRO_5047541854" evidence="1">
    <location>
        <begin position="25"/>
        <end position="1003"/>
    </location>
</feature>
<dbReference type="EMBL" id="JBHUKU010000014">
    <property type="protein sequence ID" value="MFD2461785.1"/>
    <property type="molecule type" value="Genomic_DNA"/>
</dbReference>
<dbReference type="InterPro" id="IPR035364">
    <property type="entry name" value="Beta_sandwich_GH101"/>
</dbReference>
<gene>
    <name evidence="7" type="ORF">ACFSYJ_24470</name>
</gene>
<dbReference type="Proteomes" id="UP001597419">
    <property type="component" value="Unassembled WGS sequence"/>
</dbReference>
<dbReference type="Gene3D" id="2.60.120.260">
    <property type="entry name" value="Galactose-binding domain-like"/>
    <property type="match status" value="2"/>
</dbReference>
<proteinExistence type="predicted"/>
<dbReference type="InterPro" id="IPR040633">
    <property type="entry name" value="Gal_mutarotas_3"/>
</dbReference>
<evidence type="ECO:0000313" key="7">
    <source>
        <dbReference type="EMBL" id="MFD2461785.1"/>
    </source>
</evidence>
<dbReference type="InterPro" id="IPR049314">
    <property type="entry name" value="GH101_dom-5"/>
</dbReference>